<dbReference type="EMBL" id="VJZA01000062">
    <property type="protein sequence ID" value="TVT18354.1"/>
    <property type="molecule type" value="Genomic_DNA"/>
</dbReference>
<reference evidence="1 2" key="1">
    <citation type="submission" date="2019-07" db="EMBL/GenBank/DDBJ databases">
        <title>New species of Amycolatopsis and Streptomyces.</title>
        <authorList>
            <person name="Duangmal K."/>
            <person name="Teo W.F.A."/>
            <person name="Lipun K."/>
        </authorList>
    </citation>
    <scope>NUCLEOTIDE SEQUENCE [LARGE SCALE GENOMIC DNA]</scope>
    <source>
        <strain evidence="1 2">JCM 30562</strain>
    </source>
</reference>
<dbReference type="AlphaFoldDB" id="A0A558A268"/>
<dbReference type="RefSeq" id="WP_144642943.1">
    <property type="nucleotide sequence ID" value="NZ_BNAX01000001.1"/>
</dbReference>
<comment type="caution">
    <text evidence="1">The sequence shown here is derived from an EMBL/GenBank/DDBJ whole genome shotgun (WGS) entry which is preliminary data.</text>
</comment>
<evidence type="ECO:0000313" key="2">
    <source>
        <dbReference type="Proteomes" id="UP000318578"/>
    </source>
</evidence>
<organism evidence="1 2">
    <name type="scientific">Amycolatopsis acidiphila</name>
    <dbReference type="NCBI Taxonomy" id="715473"/>
    <lineage>
        <taxon>Bacteria</taxon>
        <taxon>Bacillati</taxon>
        <taxon>Actinomycetota</taxon>
        <taxon>Actinomycetes</taxon>
        <taxon>Pseudonocardiales</taxon>
        <taxon>Pseudonocardiaceae</taxon>
        <taxon>Amycolatopsis</taxon>
    </lineage>
</organism>
<gene>
    <name evidence="1" type="ORF">FNH06_28190</name>
</gene>
<protein>
    <submittedName>
        <fullName evidence="1">Uncharacterized protein</fullName>
    </submittedName>
</protein>
<dbReference type="OrthoDB" id="3959275at2"/>
<evidence type="ECO:0000313" key="1">
    <source>
        <dbReference type="EMBL" id="TVT18354.1"/>
    </source>
</evidence>
<name>A0A558A268_9PSEU</name>
<dbReference type="Proteomes" id="UP000318578">
    <property type="component" value="Unassembled WGS sequence"/>
</dbReference>
<keyword evidence="2" id="KW-1185">Reference proteome</keyword>
<proteinExistence type="predicted"/>
<accession>A0A558A268</accession>
<sequence>MRDADLISGGLVDEGLARRLKALACTAPLHDLDARKAKLDWADATVYQMAEIALHTIDQVTIAMDFDTGADHEDVVRRLQPFIAAQAPGRGGEEHLRVARWVLDNLINVGTADRGFRRVYGSVDATGAYRRRAFDFKLLVELAAPDGEVYLRASDEAINVLVGALDTDVESAQIAAEVKLENLISRGRLADAKLAAEQARYRTVQYGETLRAKLDATRRDVRAVDWAEEMPELLDSALSHIEARFRAENAILRNITRARDEAEDPGHKRRAAELVDIVGDCISRHTRLQSRLQAAGAVFRAEQDRQQFSGPPQRATIDLFGQLLVPSLELPIADAVKPVEGFFHAVAGLNVPVVPALSSLVSLLLRPVPERDKLVGEVPEPELVPSETTDHYSDEQWRRADELLDLPEVPRRLSGLLAEARELDPHVARLVALRALHSYSPEVGAAVRQGDDRTLLAVDDGTLLDDAEFGGADLLLATARIERAHDEEGVA</sequence>